<comment type="caution">
    <text evidence="2">The sequence shown here is derived from an EMBL/GenBank/DDBJ whole genome shotgun (WGS) entry which is preliminary data.</text>
</comment>
<dbReference type="SUPFAM" id="SSF54909">
    <property type="entry name" value="Dimeric alpha+beta barrel"/>
    <property type="match status" value="1"/>
</dbReference>
<evidence type="ECO:0000313" key="2">
    <source>
        <dbReference type="EMBL" id="MFD0917477.1"/>
    </source>
</evidence>
<evidence type="ECO:0000313" key="3">
    <source>
        <dbReference type="Proteomes" id="UP001597101"/>
    </source>
</evidence>
<dbReference type="InterPro" id="IPR021708">
    <property type="entry name" value="DUF3291"/>
</dbReference>
<dbReference type="EMBL" id="JBHTJV010000013">
    <property type="protein sequence ID" value="MFD0917477.1"/>
    <property type="molecule type" value="Genomic_DNA"/>
</dbReference>
<keyword evidence="3" id="KW-1185">Reference proteome</keyword>
<organism evidence="2 3">
    <name type="scientific">Pseudahrensia aquimaris</name>
    <dbReference type="NCBI Taxonomy" id="744461"/>
    <lineage>
        <taxon>Bacteria</taxon>
        <taxon>Pseudomonadati</taxon>
        <taxon>Pseudomonadota</taxon>
        <taxon>Alphaproteobacteria</taxon>
        <taxon>Hyphomicrobiales</taxon>
        <taxon>Ahrensiaceae</taxon>
        <taxon>Pseudahrensia</taxon>
    </lineage>
</organism>
<accession>A0ABW3FG54</accession>
<dbReference type="Pfam" id="PF11695">
    <property type="entry name" value="DUF3291"/>
    <property type="match status" value="1"/>
</dbReference>
<gene>
    <name evidence="2" type="ORF">ACFQ14_13790</name>
</gene>
<dbReference type="RefSeq" id="WP_377213339.1">
    <property type="nucleotide sequence ID" value="NZ_JBHTJV010000013.1"/>
</dbReference>
<name>A0ABW3FG54_9HYPH</name>
<protein>
    <submittedName>
        <fullName evidence="2">DUF3291 domain-containing protein</fullName>
    </submittedName>
</protein>
<dbReference type="InterPro" id="IPR011008">
    <property type="entry name" value="Dimeric_a/b-barrel"/>
</dbReference>
<reference evidence="3" key="1">
    <citation type="journal article" date="2019" name="Int. J. Syst. Evol. Microbiol.">
        <title>The Global Catalogue of Microorganisms (GCM) 10K type strain sequencing project: providing services to taxonomists for standard genome sequencing and annotation.</title>
        <authorList>
            <consortium name="The Broad Institute Genomics Platform"/>
            <consortium name="The Broad Institute Genome Sequencing Center for Infectious Disease"/>
            <person name="Wu L."/>
            <person name="Ma J."/>
        </authorList>
    </citation>
    <scope>NUCLEOTIDE SEQUENCE [LARGE SCALE GENOMIC DNA]</scope>
    <source>
        <strain evidence="3">CCUG 60023</strain>
    </source>
</reference>
<proteinExistence type="predicted"/>
<evidence type="ECO:0000259" key="1">
    <source>
        <dbReference type="Pfam" id="PF11695"/>
    </source>
</evidence>
<sequence length="181" mass="21141">MARALAYLIHHIRTSPLRTSPLSGALVDKMHLAELNIAKPKFANDDPRFAGFIDNLNRINELGFTMPGFVWFHMDESGHAMDMPTPWPDAAANVSVWETPEHLEHFVWNTVHKQFYNRKHEWFDAMSSHHFVMWWVEEGHQPTLDEAKERLDYLDAHGNTDFAFNWAHLPHVKLWQTQQCG</sequence>
<dbReference type="Proteomes" id="UP001597101">
    <property type="component" value="Unassembled WGS sequence"/>
</dbReference>
<feature type="domain" description="DUF3291" evidence="1">
    <location>
        <begin position="32"/>
        <end position="167"/>
    </location>
</feature>